<dbReference type="SFLD" id="SFLDG01129">
    <property type="entry name" value="C1.5:_HAD__Beta-PGM__Phosphata"/>
    <property type="match status" value="1"/>
</dbReference>
<dbReference type="GO" id="GO:0005737">
    <property type="term" value="C:cytoplasm"/>
    <property type="evidence" value="ECO:0007669"/>
    <property type="project" value="UniProtKB-SubCell"/>
</dbReference>
<keyword evidence="6" id="KW-0539">Nucleus</keyword>
<evidence type="ECO:0000256" key="5">
    <source>
        <dbReference type="ARBA" id="ARBA00023167"/>
    </source>
</evidence>
<dbReference type="SUPFAM" id="SSF56784">
    <property type="entry name" value="HAD-like"/>
    <property type="match status" value="1"/>
</dbReference>
<comment type="catalytic activity">
    <reaction evidence="6">
        <text>5-methylsulfanyl-2,3-dioxopentyl phosphate + H2O = 1,2-dihydroxy-5-(methylsulfanyl)pent-1-en-3-one + phosphate</text>
        <dbReference type="Rhea" id="RHEA:21700"/>
        <dbReference type="ChEBI" id="CHEBI:15377"/>
        <dbReference type="ChEBI" id="CHEBI:43474"/>
        <dbReference type="ChEBI" id="CHEBI:49252"/>
        <dbReference type="ChEBI" id="CHEBI:58828"/>
        <dbReference type="EC" id="3.1.3.77"/>
    </reaction>
</comment>
<comment type="pathway">
    <text evidence="6">Amino-acid biosynthesis; L-methionine biosynthesis via salvage pathway; L-methionine from S-methyl-5-thio-alpha-D-ribose 1-phosphate: step 3/6.</text>
</comment>
<comment type="subunit">
    <text evidence="6">Monomer.</text>
</comment>
<dbReference type="GO" id="GO:0043874">
    <property type="term" value="F:acireductone synthase activity"/>
    <property type="evidence" value="ECO:0007669"/>
    <property type="project" value="UniProtKB-EC"/>
</dbReference>
<feature type="binding site" evidence="6">
    <location>
        <position position="202"/>
    </location>
    <ligand>
        <name>Mg(2+)</name>
        <dbReference type="ChEBI" id="CHEBI:18420"/>
    </ligand>
</feature>
<keyword evidence="2 6" id="KW-0479">Metal-binding</keyword>
<dbReference type="InterPro" id="IPR023214">
    <property type="entry name" value="HAD_sf"/>
</dbReference>
<keyword evidence="3 6" id="KW-0378">Hydrolase</keyword>
<dbReference type="InterPro" id="IPR036412">
    <property type="entry name" value="HAD-like_sf"/>
</dbReference>
<keyword evidence="1 6" id="KW-0028">Amino-acid biosynthesis</keyword>
<dbReference type="Proteomes" id="UP000789390">
    <property type="component" value="Unassembled WGS sequence"/>
</dbReference>
<evidence type="ECO:0000256" key="3">
    <source>
        <dbReference type="ARBA" id="ARBA00022801"/>
    </source>
</evidence>
<dbReference type="HAMAP" id="MF_01681">
    <property type="entry name" value="Salvage_MtnC"/>
    <property type="match status" value="1"/>
</dbReference>
<evidence type="ECO:0000256" key="4">
    <source>
        <dbReference type="ARBA" id="ARBA00022842"/>
    </source>
</evidence>
<dbReference type="PANTHER" id="PTHR20371:SF1">
    <property type="entry name" value="ENOLASE-PHOSPHATASE E1"/>
    <property type="match status" value="1"/>
</dbReference>
<comment type="caution">
    <text evidence="7">The sequence shown here is derived from an EMBL/GenBank/DDBJ whole genome shotgun (WGS) entry which is preliminary data.</text>
</comment>
<dbReference type="PANTHER" id="PTHR20371">
    <property type="entry name" value="ENOLASE-PHOSPHATASE E1"/>
    <property type="match status" value="1"/>
</dbReference>
<dbReference type="SFLD" id="SFLDG01133">
    <property type="entry name" value="C1.5.4:_Enolase-phosphatase_Li"/>
    <property type="match status" value="1"/>
</dbReference>
<dbReference type="NCBIfam" id="TIGR01691">
    <property type="entry name" value="enolase-ppase"/>
    <property type="match status" value="1"/>
</dbReference>
<evidence type="ECO:0000256" key="1">
    <source>
        <dbReference type="ARBA" id="ARBA00022605"/>
    </source>
</evidence>
<dbReference type="UniPathway" id="UPA00904">
    <property type="reaction ID" value="UER00876"/>
</dbReference>
<evidence type="ECO:0000256" key="6">
    <source>
        <dbReference type="HAMAP-Rule" id="MF_03117"/>
    </source>
</evidence>
<name>A0A8J2RG05_9CRUS</name>
<comment type="subcellular location">
    <subcellularLocation>
        <location evidence="6">Cytoplasm</location>
    </subcellularLocation>
    <subcellularLocation>
        <location evidence="6">Nucleus</location>
    </subcellularLocation>
</comment>
<evidence type="ECO:0000313" key="8">
    <source>
        <dbReference type="Proteomes" id="UP000789390"/>
    </source>
</evidence>
<comment type="cofactor">
    <cofactor evidence="6">
        <name>Mg(2+)</name>
        <dbReference type="ChEBI" id="CHEBI:18420"/>
    </cofactor>
    <text evidence="6">Binds 1 Mg(2+) ion per subunit.</text>
</comment>
<dbReference type="GO" id="GO:0019509">
    <property type="term" value="P:L-methionine salvage from methylthioadenosine"/>
    <property type="evidence" value="ECO:0007669"/>
    <property type="project" value="UniProtKB-UniRule"/>
</dbReference>
<dbReference type="SFLD" id="SFLDF00044">
    <property type="entry name" value="enolase-phosphatase"/>
    <property type="match status" value="1"/>
</dbReference>
<dbReference type="GO" id="GO:0005634">
    <property type="term" value="C:nucleus"/>
    <property type="evidence" value="ECO:0007669"/>
    <property type="project" value="UniProtKB-SubCell"/>
</dbReference>
<dbReference type="Gene3D" id="3.40.50.1000">
    <property type="entry name" value="HAD superfamily/HAD-like"/>
    <property type="match status" value="1"/>
</dbReference>
<comment type="function">
    <text evidence="6">Bifunctional enzyme that catalyzes the enolization of 2,3-diketo-5-methylthiopentyl-1-phosphate (DK-MTP-1-P) into the intermediate 2-hydroxy-3-keto-5-methylthiopentenyl-1-phosphate (HK-MTPenyl-1-P), which is then dephosphorylated to form the acireductone 1,2-dihydroxy-3-keto-5-methylthiopentene (DHK-MTPene).</text>
</comment>
<keyword evidence="6" id="KW-0963">Cytoplasm</keyword>
<dbReference type="Gene3D" id="1.10.720.60">
    <property type="match status" value="1"/>
</dbReference>
<comment type="pathway">
    <text evidence="6">Amino-acid biosynthesis; L-methionine biosynthesis via salvage pathway; L-methionine from S-methyl-5-thio-alpha-D-ribose 1-phosphate: step 4/6.</text>
</comment>
<evidence type="ECO:0000313" key="7">
    <source>
        <dbReference type="EMBL" id="CAH0099959.1"/>
    </source>
</evidence>
<feature type="binding site" evidence="6">
    <location>
        <begin position="143"/>
        <end position="144"/>
    </location>
    <ligand>
        <name>substrate</name>
    </ligand>
</feature>
<feature type="binding site" evidence="6">
    <location>
        <position position="9"/>
    </location>
    <ligand>
        <name>Mg(2+)</name>
        <dbReference type="ChEBI" id="CHEBI:18420"/>
    </ligand>
</feature>
<dbReference type="InterPro" id="IPR023943">
    <property type="entry name" value="Enolase-ppase_E1"/>
</dbReference>
<feature type="binding site" evidence="6">
    <location>
        <position position="177"/>
    </location>
    <ligand>
        <name>substrate</name>
    </ligand>
</feature>
<dbReference type="InterPro" id="IPR006439">
    <property type="entry name" value="HAD-SF_hydro_IA"/>
</dbReference>
<proteinExistence type="inferred from homology"/>
<protein>
    <recommendedName>
        <fullName evidence="6">Enolase-phosphatase E1</fullName>
        <ecNumber evidence="6">3.1.3.77</ecNumber>
    </recommendedName>
    <alternativeName>
        <fullName evidence="6">2,3-diketo-5-methylthio-1-phosphopentane phosphatase</fullName>
    </alternativeName>
</protein>
<dbReference type="OrthoDB" id="272500at2759"/>
<dbReference type="NCBIfam" id="TIGR01549">
    <property type="entry name" value="HAD-SF-IA-v1"/>
    <property type="match status" value="1"/>
</dbReference>
<dbReference type="HAMAP" id="MF_03117">
    <property type="entry name" value="Salvage_MtnC_euk"/>
    <property type="match status" value="1"/>
</dbReference>
<comment type="similarity">
    <text evidence="6">Belongs to the HAD-like hydrolase superfamily. MasA/MtnC family.</text>
</comment>
<evidence type="ECO:0000256" key="2">
    <source>
        <dbReference type="ARBA" id="ARBA00022723"/>
    </source>
</evidence>
<dbReference type="EMBL" id="CAKKLH010000028">
    <property type="protein sequence ID" value="CAH0099959.1"/>
    <property type="molecule type" value="Genomic_DNA"/>
</dbReference>
<sequence>MVISCLLLDIEGTTTSISFVKDELFPYIRRKLESHLKNNWDSQEVQNDIESLRKQATEDATKMAGVPEIASFCESPALIQKSVISNVNWNMDQDRKMTALKQLQGHIWRRGYSSGEIKGHLYEDVEEALKLWTSSGKQVYIYSSGSVEAQKLLFEHSVAGNLLQYFSGHFDTKIGLKIESTSYQEISKSIEMEPDKILFLTDLPAEAIAADKAGVQVKLLVRPGNAPLNEEILQRFSICRDFKEIQLT</sequence>
<reference evidence="7" key="1">
    <citation type="submission" date="2021-11" db="EMBL/GenBank/DDBJ databases">
        <authorList>
            <person name="Schell T."/>
        </authorList>
    </citation>
    <scope>NUCLEOTIDE SEQUENCE</scope>
    <source>
        <strain evidence="7">M5</strain>
    </source>
</reference>
<dbReference type="Pfam" id="PF00702">
    <property type="entry name" value="Hydrolase"/>
    <property type="match status" value="1"/>
</dbReference>
<dbReference type="InterPro" id="IPR027511">
    <property type="entry name" value="ENOPH1_eukaryotes"/>
</dbReference>
<dbReference type="CDD" id="cd01629">
    <property type="entry name" value="HAD_EP"/>
    <property type="match status" value="1"/>
</dbReference>
<dbReference type="EC" id="3.1.3.77" evidence="6"/>
<dbReference type="GO" id="GO:0000287">
    <property type="term" value="F:magnesium ion binding"/>
    <property type="evidence" value="ECO:0007669"/>
    <property type="project" value="UniProtKB-UniRule"/>
</dbReference>
<organism evidence="7 8">
    <name type="scientific">Daphnia galeata</name>
    <dbReference type="NCBI Taxonomy" id="27404"/>
    <lineage>
        <taxon>Eukaryota</taxon>
        <taxon>Metazoa</taxon>
        <taxon>Ecdysozoa</taxon>
        <taxon>Arthropoda</taxon>
        <taxon>Crustacea</taxon>
        <taxon>Branchiopoda</taxon>
        <taxon>Diplostraca</taxon>
        <taxon>Cladocera</taxon>
        <taxon>Anomopoda</taxon>
        <taxon>Daphniidae</taxon>
        <taxon>Daphnia</taxon>
    </lineage>
</organism>
<keyword evidence="8" id="KW-1185">Reference proteome</keyword>
<keyword evidence="4 6" id="KW-0460">Magnesium</keyword>
<accession>A0A8J2RG05</accession>
<dbReference type="FunFam" id="3.40.50.1000:FF:000079">
    <property type="entry name" value="Enolase-phosphatase E1"/>
    <property type="match status" value="1"/>
</dbReference>
<gene>
    <name evidence="7" type="ORF">DGAL_LOCUS2130</name>
</gene>
<dbReference type="AlphaFoldDB" id="A0A8J2RG05"/>
<feature type="binding site" evidence="6">
    <location>
        <position position="11"/>
    </location>
    <ligand>
        <name>Mg(2+)</name>
        <dbReference type="ChEBI" id="CHEBI:18420"/>
    </ligand>
</feature>
<dbReference type="SFLD" id="SFLDS00003">
    <property type="entry name" value="Haloacid_Dehalogenase"/>
    <property type="match status" value="1"/>
</dbReference>
<keyword evidence="5 6" id="KW-0486">Methionine biosynthesis</keyword>